<organism evidence="2 3">
    <name type="scientific">Janthinobacterium lividum</name>
    <dbReference type="NCBI Taxonomy" id="29581"/>
    <lineage>
        <taxon>Bacteria</taxon>
        <taxon>Pseudomonadati</taxon>
        <taxon>Pseudomonadota</taxon>
        <taxon>Betaproteobacteria</taxon>
        <taxon>Burkholderiales</taxon>
        <taxon>Oxalobacteraceae</taxon>
        <taxon>Janthinobacterium</taxon>
    </lineage>
</organism>
<evidence type="ECO:0000313" key="3">
    <source>
        <dbReference type="Proteomes" id="UP000179840"/>
    </source>
</evidence>
<dbReference type="RefSeq" id="WP_071080319.1">
    <property type="nucleotide sequence ID" value="NZ_LFKP01000016.1"/>
</dbReference>
<sequence>MFNNIHLFKQAYFRLKNTPYFTVLCLAGTLLMAMLALVVLGGSGMVLGWLADEAWALLESFAVNFIRQVRW</sequence>
<reference evidence="2 3" key="1">
    <citation type="submission" date="2015-06" db="EMBL/GenBank/DDBJ databases">
        <title>Draft genome sequencing of a biphenyl-degrading bacterium, Janthinobacterium lividum MEG1.</title>
        <authorList>
            <person name="Shimodaira J."/>
            <person name="Hatta T."/>
        </authorList>
    </citation>
    <scope>NUCLEOTIDE SEQUENCE [LARGE SCALE GENOMIC DNA]</scope>
    <source>
        <strain evidence="2 3">MEG1</strain>
        <plasmid evidence="2">pMEG01</plasmid>
    </source>
</reference>
<evidence type="ECO:0000256" key="1">
    <source>
        <dbReference type="SAM" id="Phobius"/>
    </source>
</evidence>
<dbReference type="EMBL" id="LFKP01000016">
    <property type="protein sequence ID" value="OHV93741.1"/>
    <property type="molecule type" value="Genomic_DNA"/>
</dbReference>
<gene>
    <name evidence="2" type="ORF">AKG95_28760</name>
</gene>
<geneLocation type="plasmid" evidence="2">
    <name>pMEG01</name>
</geneLocation>
<keyword evidence="1" id="KW-0812">Transmembrane</keyword>
<feature type="transmembrane region" description="Helical" evidence="1">
    <location>
        <begin position="20"/>
        <end position="40"/>
    </location>
</feature>
<proteinExistence type="predicted"/>
<keyword evidence="1" id="KW-0472">Membrane</keyword>
<dbReference type="AlphaFoldDB" id="A0A1S1U270"/>
<keyword evidence="2" id="KW-0614">Plasmid</keyword>
<keyword evidence="1" id="KW-1133">Transmembrane helix</keyword>
<name>A0A1S1U270_9BURK</name>
<evidence type="ECO:0000313" key="2">
    <source>
        <dbReference type="EMBL" id="OHV93741.1"/>
    </source>
</evidence>
<accession>A0A1S1U270</accession>
<protein>
    <submittedName>
        <fullName evidence="2">Uncharacterized protein</fullName>
    </submittedName>
</protein>
<comment type="caution">
    <text evidence="2">The sequence shown here is derived from an EMBL/GenBank/DDBJ whole genome shotgun (WGS) entry which is preliminary data.</text>
</comment>
<dbReference type="Proteomes" id="UP000179840">
    <property type="component" value="Unassembled WGS sequence"/>
</dbReference>